<dbReference type="InterPro" id="IPR023975">
    <property type="entry name" value="Six-Cys_pep_SCIFF"/>
</dbReference>
<dbReference type="EMBL" id="FXUF01000003">
    <property type="protein sequence ID" value="SMP49399.1"/>
    <property type="molecule type" value="Genomic_DNA"/>
</dbReference>
<keyword evidence="2" id="KW-1185">Reference proteome</keyword>
<name>A0AA45WV41_9CLOT</name>
<dbReference type="NCBIfam" id="TIGR03973">
    <property type="entry name" value="six_Cys_in_45"/>
    <property type="match status" value="1"/>
</dbReference>
<dbReference type="AlphaFoldDB" id="A0AA45WV41"/>
<evidence type="ECO:0000313" key="1">
    <source>
        <dbReference type="EMBL" id="SMP49399.1"/>
    </source>
</evidence>
<proteinExistence type="predicted"/>
<accession>A0AA45WV41</accession>
<gene>
    <name evidence="1" type="ORF">SAMN06296020_103338</name>
</gene>
<dbReference type="RefSeq" id="WP_283408677.1">
    <property type="nucleotide sequence ID" value="NZ_FXUF01000003.1"/>
</dbReference>
<protein>
    <submittedName>
        <fullName evidence="1">Six-cysteine peptide SCIFF</fullName>
    </submittedName>
</protein>
<organism evidence="1 2">
    <name type="scientific">Anoxynatronum buryatiense</name>
    <dbReference type="NCBI Taxonomy" id="489973"/>
    <lineage>
        <taxon>Bacteria</taxon>
        <taxon>Bacillati</taxon>
        <taxon>Bacillota</taxon>
        <taxon>Clostridia</taxon>
        <taxon>Eubacteriales</taxon>
        <taxon>Clostridiaceae</taxon>
        <taxon>Anoxynatronum</taxon>
    </lineage>
</organism>
<evidence type="ECO:0000313" key="2">
    <source>
        <dbReference type="Proteomes" id="UP001158066"/>
    </source>
</evidence>
<dbReference type="Pfam" id="PF13165">
    <property type="entry name" value="SCIFF"/>
    <property type="match status" value="1"/>
</dbReference>
<reference evidence="1" key="1">
    <citation type="submission" date="2017-05" db="EMBL/GenBank/DDBJ databases">
        <authorList>
            <person name="Varghese N."/>
            <person name="Submissions S."/>
        </authorList>
    </citation>
    <scope>NUCLEOTIDE SEQUENCE</scope>
    <source>
        <strain evidence="1">Su22</strain>
    </source>
</reference>
<dbReference type="Proteomes" id="UP001158066">
    <property type="component" value="Unassembled WGS sequence"/>
</dbReference>
<comment type="caution">
    <text evidence="1">The sequence shown here is derived from an EMBL/GenBank/DDBJ whole genome shotgun (WGS) entry which is preliminary data.</text>
</comment>
<sequence length="48" mass="5069">MALKRIKTLNALHLPPKGADTGCGECQTSCQSACKTSCTVGNQICEKE</sequence>